<evidence type="ECO:0000313" key="2">
    <source>
        <dbReference type="EMBL" id="LAB19933.1"/>
    </source>
</evidence>
<dbReference type="EMBL" id="IACM01017495">
    <property type="protein sequence ID" value="LAB19932.1"/>
    <property type="molecule type" value="Transcribed_RNA"/>
</dbReference>
<sequence length="143" mass="16330">MFTGRLTKRLYCWCSSGKGGRLKVEEFGNMLFCAIGEHVFFYLFLSKALQAQQSARLKRETQQDPRSVKKKPERRSLHLVRSGLQPARRLFLTYSDEGVEFRSARGVAEGRGPSAFRGQAPILFSSPPLWRERERQVGFSGSK</sequence>
<accession>A0A2D4LGL1</accession>
<proteinExistence type="predicted"/>
<protein>
    <submittedName>
        <fullName evidence="2">Uncharacterized protein</fullName>
    </submittedName>
</protein>
<reference evidence="2" key="2">
    <citation type="submission" date="2017-11" db="EMBL/GenBank/DDBJ databases">
        <title>Coralsnake Venomics: Analyses of Venom Gland Transcriptomes and Proteomes of Six Brazilian Taxa.</title>
        <authorList>
            <person name="Aird S.D."/>
            <person name="Jorge da Silva N."/>
            <person name="Qiu L."/>
            <person name="Villar-Briones A."/>
            <person name="Aparecida-Saddi V."/>
            <person name="Campos-Telles M.P."/>
            <person name="Grau M."/>
            <person name="Mikheyev A.S."/>
        </authorList>
    </citation>
    <scope>NUCLEOTIDE SEQUENCE</scope>
    <source>
        <tissue evidence="2">Venom_gland</tissue>
    </source>
</reference>
<reference evidence="2" key="1">
    <citation type="submission" date="2017-07" db="EMBL/GenBank/DDBJ databases">
        <authorList>
            <person name="Mikheyev A."/>
            <person name="Grau M."/>
        </authorList>
    </citation>
    <scope>NUCLEOTIDE SEQUENCE</scope>
    <source>
        <tissue evidence="2">Venom_gland</tissue>
    </source>
</reference>
<dbReference type="AlphaFoldDB" id="A0A2D4LGL1"/>
<evidence type="ECO:0000256" key="1">
    <source>
        <dbReference type="SAM" id="MobiDB-lite"/>
    </source>
</evidence>
<organism evidence="2">
    <name type="scientific">Micrurus spixii</name>
    <name type="common">Amazon coral snake</name>
    <dbReference type="NCBI Taxonomy" id="129469"/>
    <lineage>
        <taxon>Eukaryota</taxon>
        <taxon>Metazoa</taxon>
        <taxon>Chordata</taxon>
        <taxon>Craniata</taxon>
        <taxon>Vertebrata</taxon>
        <taxon>Euteleostomi</taxon>
        <taxon>Lepidosauria</taxon>
        <taxon>Squamata</taxon>
        <taxon>Bifurcata</taxon>
        <taxon>Unidentata</taxon>
        <taxon>Episquamata</taxon>
        <taxon>Toxicofera</taxon>
        <taxon>Serpentes</taxon>
        <taxon>Colubroidea</taxon>
        <taxon>Elapidae</taxon>
        <taxon>Elapinae</taxon>
        <taxon>Micrurus</taxon>
    </lineage>
</organism>
<dbReference type="EMBL" id="IACM01017496">
    <property type="protein sequence ID" value="LAB19933.1"/>
    <property type="molecule type" value="Transcribed_RNA"/>
</dbReference>
<feature type="region of interest" description="Disordered" evidence="1">
    <location>
        <begin position="55"/>
        <end position="79"/>
    </location>
</feature>
<name>A0A2D4LGL1_9SAUR</name>
<feature type="compositionally biased region" description="Basic and acidic residues" evidence="1">
    <location>
        <begin position="57"/>
        <end position="67"/>
    </location>
</feature>